<evidence type="ECO:0000313" key="7">
    <source>
        <dbReference type="EMBL" id="KAH9590673.1"/>
    </source>
</evidence>
<keyword evidence="8" id="KW-1185">Reference proteome</keyword>
<evidence type="ECO:0000256" key="6">
    <source>
        <dbReference type="PROSITE-ProRule" id="PRU00089"/>
    </source>
</evidence>
<evidence type="ECO:0000256" key="4">
    <source>
        <dbReference type="ARBA" id="ARBA00023163"/>
    </source>
</evidence>
<dbReference type="SMART" id="SM00339">
    <property type="entry name" value="FH"/>
    <property type="match status" value="1"/>
</dbReference>
<dbReference type="Proteomes" id="UP000471633">
    <property type="component" value="Unassembled WGS sequence"/>
</dbReference>
<evidence type="ECO:0000256" key="2">
    <source>
        <dbReference type="ARBA" id="ARBA00023015"/>
    </source>
</evidence>
<dbReference type="InterPro" id="IPR036390">
    <property type="entry name" value="WH_DNA-bd_sf"/>
</dbReference>
<keyword evidence="4" id="KW-0804">Transcription</keyword>
<keyword evidence="5 6" id="KW-0539">Nucleus</keyword>
<evidence type="ECO:0000256" key="5">
    <source>
        <dbReference type="ARBA" id="ARBA00023242"/>
    </source>
</evidence>
<proteinExistence type="predicted"/>
<name>A0A6A5DDU5_SCHHA</name>
<dbReference type="GO" id="GO:0009653">
    <property type="term" value="P:anatomical structure morphogenesis"/>
    <property type="evidence" value="ECO:0007669"/>
    <property type="project" value="TreeGrafter"/>
</dbReference>
<dbReference type="GO" id="GO:0005634">
    <property type="term" value="C:nucleus"/>
    <property type="evidence" value="ECO:0007669"/>
    <property type="project" value="UniProtKB-SubCell"/>
</dbReference>
<dbReference type="GO" id="GO:0000981">
    <property type="term" value="F:DNA-binding transcription factor activity, RNA polymerase II-specific"/>
    <property type="evidence" value="ECO:0007669"/>
    <property type="project" value="TreeGrafter"/>
</dbReference>
<evidence type="ECO:0000256" key="3">
    <source>
        <dbReference type="ARBA" id="ARBA00023125"/>
    </source>
</evidence>
<dbReference type="InterPro" id="IPR030456">
    <property type="entry name" value="TF_fork_head_CS_2"/>
</dbReference>
<dbReference type="InterPro" id="IPR001766">
    <property type="entry name" value="Fork_head_dom"/>
</dbReference>
<evidence type="ECO:0000256" key="1">
    <source>
        <dbReference type="ARBA" id="ARBA00004123"/>
    </source>
</evidence>
<dbReference type="PROSITE" id="PS00658">
    <property type="entry name" value="FORK_HEAD_2"/>
    <property type="match status" value="1"/>
</dbReference>
<dbReference type="InterPro" id="IPR018122">
    <property type="entry name" value="TF_fork_head_CS_1"/>
</dbReference>
<protein>
    <submittedName>
        <fullName evidence="7">Forkhead box protein D2</fullName>
    </submittedName>
</protein>
<gene>
    <name evidence="7" type="primary">FOXD2</name>
    <name evidence="7" type="ORF">MS3_00003265</name>
</gene>
<dbReference type="PANTHER" id="PTHR11829:SF402">
    <property type="entry name" value="FORK HEAD DOMAIN-CONTAINING PROTEIN FD3-RELATED"/>
    <property type="match status" value="1"/>
</dbReference>
<dbReference type="CDD" id="cd20048">
    <property type="entry name" value="FH_FOXD4-like"/>
    <property type="match status" value="1"/>
</dbReference>
<dbReference type="AlphaFoldDB" id="A0A6A5DDU5"/>
<dbReference type="PROSITE" id="PS50039">
    <property type="entry name" value="FORK_HEAD_3"/>
    <property type="match status" value="1"/>
</dbReference>
<dbReference type="GO" id="GO:0000978">
    <property type="term" value="F:RNA polymerase II cis-regulatory region sequence-specific DNA binding"/>
    <property type="evidence" value="ECO:0007669"/>
    <property type="project" value="TreeGrafter"/>
</dbReference>
<sequence>MINMSSVTETDIFLSQNYKHLHELDQNTSNTDCDNYDNNNRELFTSTSVHNRINQNVINNQMLVHQGALLDLSASMNSPFTTSGTYRSQKSDYSTCHQYNLLISSMKKKSVTDRDTSHLNTKNEQNDVDKSLSPNIYPECLQNLNEETNIDFLNDHDDDDLDRELAEPELGEKLFSMTENPINHLNSPLSVNKSATVKPPYSYIALITMAILHSPKRRLTLSGICDFIMSNFPYYRDRFPAWQNSIRHNLSLNDCFIKVSREPGNPGKGNYWTLDPQSEDMFDNGSFLRRRKRYKRSLTRVDSRRFDQQNHQRQHYHRQQHQPEHDHYNCHQFDPVSNEIKSGDKNSFYYTAGPKSLSQNELITLTTTSMEKENDLKLIISYSTTSSVCNPPICPLVSYSMIPPPNFLLSNLNEGDLEKFKDTILNSLSLFHQHNNNNNNNQYFHQLQENESFLNFLHFPSISQVTINQYQKTNSTIESHSTTNKVDFRSVTKVPNNPNLDKFSIDYLLDTGRKENVSCLQGIHKA</sequence>
<keyword evidence="2" id="KW-0805">Transcription regulation</keyword>
<dbReference type="Gene3D" id="1.10.10.10">
    <property type="entry name" value="Winged helix-like DNA-binding domain superfamily/Winged helix DNA-binding domain"/>
    <property type="match status" value="1"/>
</dbReference>
<evidence type="ECO:0000313" key="8">
    <source>
        <dbReference type="Proteomes" id="UP000471633"/>
    </source>
</evidence>
<comment type="subcellular location">
    <subcellularLocation>
        <location evidence="1 6">Nucleus</location>
    </subcellularLocation>
</comment>
<dbReference type="PANTHER" id="PTHR11829">
    <property type="entry name" value="FORKHEAD BOX PROTEIN"/>
    <property type="match status" value="1"/>
</dbReference>
<dbReference type="GeneID" id="24594151"/>
<dbReference type="GO" id="GO:0030154">
    <property type="term" value="P:cell differentiation"/>
    <property type="evidence" value="ECO:0007669"/>
    <property type="project" value="TreeGrafter"/>
</dbReference>
<dbReference type="KEGG" id="shx:MS3_00003265"/>
<keyword evidence="3 6" id="KW-0238">DNA-binding</keyword>
<dbReference type="SUPFAM" id="SSF46785">
    <property type="entry name" value="Winged helix' DNA-binding domain"/>
    <property type="match status" value="1"/>
</dbReference>
<reference evidence="7" key="4">
    <citation type="journal article" date="2022" name="PLoS Pathog.">
        <title>Chromosome-level genome of Schistosoma haematobium underpins genome-wide explorations of molecular variation.</title>
        <authorList>
            <person name="Stroehlein A.J."/>
            <person name="Korhonen P.K."/>
            <person name="Lee V.V."/>
            <person name="Ralph S.A."/>
            <person name="Mentink-Kane M."/>
            <person name="You H."/>
            <person name="McManus D.P."/>
            <person name="Tchuente L.T."/>
            <person name="Stothard J.R."/>
            <person name="Kaur P."/>
            <person name="Dudchenko O."/>
            <person name="Aiden E.L."/>
            <person name="Yang B."/>
            <person name="Yang H."/>
            <person name="Emery A.M."/>
            <person name="Webster B.L."/>
            <person name="Brindley P.J."/>
            <person name="Rollinson D."/>
            <person name="Chang B.C.H."/>
            <person name="Gasser R.B."/>
            <person name="Young N.D."/>
        </authorList>
    </citation>
    <scope>NUCLEOTIDE SEQUENCE</scope>
</reference>
<dbReference type="EMBL" id="AMPZ03000002">
    <property type="protein sequence ID" value="KAH9590673.1"/>
    <property type="molecule type" value="Genomic_DNA"/>
</dbReference>
<dbReference type="InterPro" id="IPR036388">
    <property type="entry name" value="WH-like_DNA-bd_sf"/>
</dbReference>
<organism evidence="7 8">
    <name type="scientific">Schistosoma haematobium</name>
    <name type="common">Blood fluke</name>
    <dbReference type="NCBI Taxonomy" id="6185"/>
    <lineage>
        <taxon>Eukaryota</taxon>
        <taxon>Metazoa</taxon>
        <taxon>Spiralia</taxon>
        <taxon>Lophotrochozoa</taxon>
        <taxon>Platyhelminthes</taxon>
        <taxon>Trematoda</taxon>
        <taxon>Digenea</taxon>
        <taxon>Strigeidida</taxon>
        <taxon>Schistosomatoidea</taxon>
        <taxon>Schistosomatidae</taxon>
        <taxon>Schistosoma</taxon>
    </lineage>
</organism>
<dbReference type="PROSITE" id="PS00657">
    <property type="entry name" value="FORK_HEAD_1"/>
    <property type="match status" value="1"/>
</dbReference>
<dbReference type="PRINTS" id="PR00053">
    <property type="entry name" value="FORKHEAD"/>
</dbReference>
<dbReference type="InterPro" id="IPR050211">
    <property type="entry name" value="FOX_domain-containing"/>
</dbReference>
<reference evidence="7" key="3">
    <citation type="submission" date="2021-06" db="EMBL/GenBank/DDBJ databases">
        <title>Chromosome-level genome assembly for S. haematobium.</title>
        <authorList>
            <person name="Stroehlein A.J."/>
        </authorList>
    </citation>
    <scope>NUCLEOTIDE SEQUENCE</scope>
</reference>
<reference evidence="7" key="2">
    <citation type="journal article" date="2019" name="Gigascience">
        <title>High-quality Schistosoma haematobium genome achieved by single-molecule and long-range sequencing.</title>
        <authorList>
            <person name="Stroehlein A.J."/>
            <person name="Korhonen P.K."/>
            <person name="Chong T.M."/>
            <person name="Lim Y.L."/>
            <person name="Chan K.G."/>
            <person name="Webster B."/>
            <person name="Rollinson D."/>
            <person name="Brindley P.J."/>
            <person name="Gasser R.B."/>
            <person name="Young N.D."/>
        </authorList>
    </citation>
    <scope>NUCLEOTIDE SEQUENCE</scope>
</reference>
<dbReference type="CTD" id="2306"/>
<dbReference type="RefSeq" id="XP_012798160.2">
    <property type="nucleotide sequence ID" value="XM_012942706.2"/>
</dbReference>
<accession>A0A6A5DDU5</accession>
<dbReference type="FunFam" id="1.10.10.10:FF:000016">
    <property type="entry name" value="Forkhead box protein I1"/>
    <property type="match status" value="1"/>
</dbReference>
<reference evidence="7" key="1">
    <citation type="journal article" date="2012" name="Nat. Genet.">
        <title>Whole-genome sequence of Schistosoma haematobium.</title>
        <authorList>
            <person name="Young N.D."/>
            <person name="Jex A.R."/>
            <person name="Li B."/>
            <person name="Liu S."/>
            <person name="Yang L."/>
            <person name="Xiong Z."/>
            <person name="Li Y."/>
            <person name="Cantacessi C."/>
            <person name="Hall R.S."/>
            <person name="Xu X."/>
            <person name="Chen F."/>
            <person name="Wu X."/>
            <person name="Zerlotini A."/>
            <person name="Oliveira G."/>
            <person name="Hofmann A."/>
            <person name="Zhang G."/>
            <person name="Fang X."/>
            <person name="Kang Y."/>
            <person name="Campbell B.E."/>
            <person name="Loukas A."/>
            <person name="Ranganathan S."/>
            <person name="Rollinson D."/>
            <person name="Rinaldi G."/>
            <person name="Brindley P.J."/>
            <person name="Yang H."/>
            <person name="Wang J."/>
            <person name="Wang J."/>
            <person name="Gasser R.B."/>
        </authorList>
    </citation>
    <scope>NUCLEOTIDE SEQUENCE</scope>
</reference>
<feature type="DNA-binding region" description="Fork-head" evidence="6">
    <location>
        <begin position="198"/>
        <end position="292"/>
    </location>
</feature>
<dbReference type="Pfam" id="PF00250">
    <property type="entry name" value="Forkhead"/>
    <property type="match status" value="1"/>
</dbReference>
<comment type="caution">
    <text evidence="7">The sequence shown here is derived from an EMBL/GenBank/DDBJ whole genome shotgun (WGS) entry which is preliminary data.</text>
</comment>